<reference evidence="3" key="1">
    <citation type="submission" date="2016-10" db="EMBL/GenBank/DDBJ databases">
        <authorList>
            <person name="Varghese N."/>
            <person name="Submissions S."/>
        </authorList>
    </citation>
    <scope>NUCLEOTIDE SEQUENCE [LARGE SCALE GENOMIC DNA]</scope>
    <source>
        <strain evidence="3">DSM 28881</strain>
    </source>
</reference>
<organism evidence="2 3">
    <name type="scientific">Olleya namhaensis</name>
    <dbReference type="NCBI Taxonomy" id="1144750"/>
    <lineage>
        <taxon>Bacteria</taxon>
        <taxon>Pseudomonadati</taxon>
        <taxon>Bacteroidota</taxon>
        <taxon>Flavobacteriia</taxon>
        <taxon>Flavobacteriales</taxon>
        <taxon>Flavobacteriaceae</taxon>
    </lineage>
</organism>
<feature type="transmembrane region" description="Helical" evidence="1">
    <location>
        <begin position="22"/>
        <end position="39"/>
    </location>
</feature>
<accession>A0A1I3RRY3</accession>
<dbReference type="AlphaFoldDB" id="A0A1I3RRY3"/>
<evidence type="ECO:0000313" key="3">
    <source>
        <dbReference type="Proteomes" id="UP000199559"/>
    </source>
</evidence>
<feature type="transmembrane region" description="Helical" evidence="1">
    <location>
        <begin position="93"/>
        <end position="110"/>
    </location>
</feature>
<feature type="transmembrane region" description="Helical" evidence="1">
    <location>
        <begin position="302"/>
        <end position="325"/>
    </location>
</feature>
<dbReference type="InterPro" id="IPR025291">
    <property type="entry name" value="DUF4153"/>
</dbReference>
<protein>
    <submittedName>
        <fullName evidence="2">Uncharacterized protein</fullName>
    </submittedName>
</protein>
<feature type="transmembrane region" description="Helical" evidence="1">
    <location>
        <begin position="51"/>
        <end position="81"/>
    </location>
</feature>
<feature type="transmembrane region" description="Helical" evidence="1">
    <location>
        <begin position="229"/>
        <end position="250"/>
    </location>
</feature>
<dbReference type="RefSeq" id="WP_090841401.1">
    <property type="nucleotide sequence ID" value="NZ_FORM01000008.1"/>
</dbReference>
<keyword evidence="1" id="KW-0812">Transmembrane</keyword>
<feature type="transmembrane region" description="Helical" evidence="1">
    <location>
        <begin position="170"/>
        <end position="186"/>
    </location>
</feature>
<dbReference type="Proteomes" id="UP000199559">
    <property type="component" value="Unassembled WGS sequence"/>
</dbReference>
<evidence type="ECO:0000313" key="2">
    <source>
        <dbReference type="EMBL" id="SFJ49075.1"/>
    </source>
</evidence>
<keyword evidence="3" id="KW-1185">Reference proteome</keyword>
<dbReference type="EMBL" id="FORM01000008">
    <property type="protein sequence ID" value="SFJ49075.1"/>
    <property type="molecule type" value="Genomic_DNA"/>
</dbReference>
<keyword evidence="1" id="KW-0472">Membrane</keyword>
<keyword evidence="1" id="KW-1133">Transmembrane helix</keyword>
<dbReference type="STRING" id="1144750.SAMN05443431_108120"/>
<name>A0A1I3RRY3_9FLAO</name>
<feature type="transmembrane region" description="Helical" evidence="1">
    <location>
        <begin position="270"/>
        <end position="290"/>
    </location>
</feature>
<proteinExistence type="predicted"/>
<dbReference type="Pfam" id="PF13687">
    <property type="entry name" value="DUF4153"/>
    <property type="match status" value="1"/>
</dbReference>
<sequence>MKHLTLIIAALCFSTLFYQQQIGLNLSLFSIISIGILWWHNKSKFKNQRTIIYATIYLVTAVLVFIHGSALSVFVNLFSFFTLVGSVSSNKNAIYVQWINGLYSVIAGYFQRRFDAPKTTEVSTTKKDIDIIHWIKLIGIPLVFVIIFMLLYKNGNPIFEDLITEINFDFINMQWILLTVLGYFLFNNINQPVTVEPATTLDSNTSNLLIESENTSEEKNKKDNQLGTTLLAFLNVLIIFYIITDATYLLTNIVDTANHLSTQVHNGINALIASIIIAILTILFFFRGDLNFYKKNKTTKQLSYLWIGLNIILIVLISIKNYQYVSAFGFTYKRLGVFAYLLLTFSGLITTFIKVFKIKNLWYLFRINTQVAFAICIMSATVNWDYSITKYNINNAKVLDLNYLIHLKGNNAKLLQTYAVQYKLSDRTTTRINKKWDKHNQELLNRDWQAYSLENFTNMSKSK</sequence>
<feature type="transmembrane region" description="Helical" evidence="1">
    <location>
        <begin position="131"/>
        <end position="150"/>
    </location>
</feature>
<evidence type="ECO:0000256" key="1">
    <source>
        <dbReference type="SAM" id="Phobius"/>
    </source>
</evidence>
<gene>
    <name evidence="2" type="ORF">SAMN05443431_108120</name>
</gene>
<feature type="transmembrane region" description="Helical" evidence="1">
    <location>
        <begin position="337"/>
        <end position="356"/>
    </location>
</feature>